<feature type="compositionally biased region" description="Gly residues" evidence="1">
    <location>
        <begin position="66"/>
        <end position="76"/>
    </location>
</feature>
<dbReference type="AlphaFoldDB" id="A0A8H9HX60"/>
<organism evidence="2 3">
    <name type="scientific">Kitasatospora aureofaciens</name>
    <name type="common">Streptomyces aureofaciens</name>
    <dbReference type="NCBI Taxonomy" id="1894"/>
    <lineage>
        <taxon>Bacteria</taxon>
        <taxon>Bacillati</taxon>
        <taxon>Actinomycetota</taxon>
        <taxon>Actinomycetes</taxon>
        <taxon>Kitasatosporales</taxon>
        <taxon>Streptomycetaceae</taxon>
        <taxon>Kitasatospora</taxon>
    </lineage>
</organism>
<feature type="region of interest" description="Disordered" evidence="1">
    <location>
        <begin position="1"/>
        <end position="35"/>
    </location>
</feature>
<feature type="compositionally biased region" description="Acidic residues" evidence="1">
    <location>
        <begin position="105"/>
        <end position="123"/>
    </location>
</feature>
<feature type="compositionally biased region" description="Gly residues" evidence="1">
    <location>
        <begin position="9"/>
        <end position="19"/>
    </location>
</feature>
<comment type="caution">
    <text evidence="2">The sequence shown here is derived from an EMBL/GenBank/DDBJ whole genome shotgun (WGS) entry which is preliminary data.</text>
</comment>
<name>A0A8H9HX60_KITAU</name>
<evidence type="ECO:0000313" key="3">
    <source>
        <dbReference type="Proteomes" id="UP000610124"/>
    </source>
</evidence>
<feature type="region of interest" description="Disordered" evidence="1">
    <location>
        <begin position="47"/>
        <end position="78"/>
    </location>
</feature>
<reference evidence="2" key="1">
    <citation type="journal article" date="2014" name="Int. J. Syst. Evol. Microbiol.">
        <title>Complete genome sequence of Corynebacterium casei LMG S-19264T (=DSM 44701T), isolated from a smear-ripened cheese.</title>
        <authorList>
            <consortium name="US DOE Joint Genome Institute (JGI-PGF)"/>
            <person name="Walter F."/>
            <person name="Albersmeier A."/>
            <person name="Kalinowski J."/>
            <person name="Ruckert C."/>
        </authorList>
    </citation>
    <scope>NUCLEOTIDE SEQUENCE</scope>
    <source>
        <strain evidence="2">JCM 4434</strain>
    </source>
</reference>
<dbReference type="Proteomes" id="UP000610124">
    <property type="component" value="Unassembled WGS sequence"/>
</dbReference>
<protein>
    <submittedName>
        <fullName evidence="2">Uncharacterized protein</fullName>
    </submittedName>
</protein>
<sequence length="123" mass="11765">MGSREGGWRRGGSGGGRSGGLDDFPTADSEGGVLGAVGSLKITRNAPFRSHPLHRPSRSASLSPGSVGGGGVGAGVRGVARPPMRVGWGAGGAQGWSGAVGGAAGEEEAAGEGDGVEGEVEGA</sequence>
<gene>
    <name evidence="2" type="ORF">GCM10010502_50970</name>
</gene>
<evidence type="ECO:0000313" key="2">
    <source>
        <dbReference type="EMBL" id="GGU91382.1"/>
    </source>
</evidence>
<accession>A0A8H9HX60</accession>
<proteinExistence type="predicted"/>
<evidence type="ECO:0000256" key="1">
    <source>
        <dbReference type="SAM" id="MobiDB-lite"/>
    </source>
</evidence>
<reference evidence="2" key="2">
    <citation type="submission" date="2020-09" db="EMBL/GenBank/DDBJ databases">
        <authorList>
            <person name="Sun Q."/>
            <person name="Ohkuma M."/>
        </authorList>
    </citation>
    <scope>NUCLEOTIDE SEQUENCE</scope>
    <source>
        <strain evidence="2">JCM 4434</strain>
    </source>
</reference>
<dbReference type="EMBL" id="BMUB01000013">
    <property type="protein sequence ID" value="GGU91382.1"/>
    <property type="molecule type" value="Genomic_DNA"/>
</dbReference>
<feature type="region of interest" description="Disordered" evidence="1">
    <location>
        <begin position="97"/>
        <end position="123"/>
    </location>
</feature>